<sequence length="256" mass="28203">MPRYHLMSSSSATGPQPLEASNLHCSIGDQRDGGGEPATGGRGSDGARGVAAAAASRRRRAATRARRGCPARPRARPAPRRSSGHVVSHEVRAVPEDERLGGVQRQLRQAEERAGDLAPAEAVHLRDAQLGAEEGQDLVLRVERRHGADVADALPSDHARLGVRLGRVASEALHGQLLQPHRQTSQYQSSLIRHAQADTSYLTYPSFHSANRTGDHALREQRRWTRRRGQQLRECGKGFLFMCIGLRQKQFRLMLF</sequence>
<reference evidence="2" key="2">
    <citation type="submission" date="2018-05" db="EMBL/GenBank/DDBJ databases">
        <title>OpunRS2 (Oryza punctata Reference Sequence Version 2).</title>
        <authorList>
            <person name="Zhang J."/>
            <person name="Kudrna D."/>
            <person name="Lee S."/>
            <person name="Talag J."/>
            <person name="Welchert J."/>
            <person name="Wing R.A."/>
        </authorList>
    </citation>
    <scope>NUCLEOTIDE SEQUENCE [LARGE SCALE GENOMIC DNA]</scope>
</reference>
<feature type="compositionally biased region" description="Basic residues" evidence="1">
    <location>
        <begin position="56"/>
        <end position="83"/>
    </location>
</feature>
<evidence type="ECO:0000256" key="1">
    <source>
        <dbReference type="SAM" id="MobiDB-lite"/>
    </source>
</evidence>
<keyword evidence="3" id="KW-1185">Reference proteome</keyword>
<dbReference type="Gramene" id="OPUNC04G12710.1">
    <property type="protein sequence ID" value="OPUNC04G12710.1"/>
    <property type="gene ID" value="OPUNC04G12710"/>
</dbReference>
<dbReference type="EnsemblPlants" id="OPUNC04G12710.1">
    <property type="protein sequence ID" value="OPUNC04G12710.1"/>
    <property type="gene ID" value="OPUNC04G12710"/>
</dbReference>
<proteinExistence type="predicted"/>
<name>A0A0E0KRE7_ORYPU</name>
<dbReference type="Proteomes" id="UP000026962">
    <property type="component" value="Chromosome 4"/>
</dbReference>
<protein>
    <submittedName>
        <fullName evidence="2">Uncharacterized protein</fullName>
    </submittedName>
</protein>
<organism evidence="2">
    <name type="scientific">Oryza punctata</name>
    <name type="common">Red rice</name>
    <dbReference type="NCBI Taxonomy" id="4537"/>
    <lineage>
        <taxon>Eukaryota</taxon>
        <taxon>Viridiplantae</taxon>
        <taxon>Streptophyta</taxon>
        <taxon>Embryophyta</taxon>
        <taxon>Tracheophyta</taxon>
        <taxon>Spermatophyta</taxon>
        <taxon>Magnoliopsida</taxon>
        <taxon>Liliopsida</taxon>
        <taxon>Poales</taxon>
        <taxon>Poaceae</taxon>
        <taxon>BOP clade</taxon>
        <taxon>Oryzoideae</taxon>
        <taxon>Oryzeae</taxon>
        <taxon>Oryzinae</taxon>
        <taxon>Oryza</taxon>
    </lineage>
</organism>
<accession>A0A0E0KRE7</accession>
<feature type="compositionally biased region" description="Gly residues" evidence="1">
    <location>
        <begin position="35"/>
        <end position="46"/>
    </location>
</feature>
<feature type="region of interest" description="Disordered" evidence="1">
    <location>
        <begin position="1"/>
        <end position="88"/>
    </location>
</feature>
<reference evidence="2" key="1">
    <citation type="submission" date="2015-04" db="UniProtKB">
        <authorList>
            <consortium name="EnsemblPlants"/>
        </authorList>
    </citation>
    <scope>IDENTIFICATION</scope>
</reference>
<dbReference type="HOGENOM" id="CLU_1087348_0_0_1"/>
<evidence type="ECO:0000313" key="3">
    <source>
        <dbReference type="Proteomes" id="UP000026962"/>
    </source>
</evidence>
<evidence type="ECO:0000313" key="2">
    <source>
        <dbReference type="EnsemblPlants" id="OPUNC04G12710.1"/>
    </source>
</evidence>
<dbReference type="AlphaFoldDB" id="A0A0E0KRE7"/>